<evidence type="ECO:0000256" key="4">
    <source>
        <dbReference type="ARBA" id="ARBA00023136"/>
    </source>
</evidence>
<evidence type="ECO:0000256" key="3">
    <source>
        <dbReference type="ARBA" id="ARBA00022989"/>
    </source>
</evidence>
<dbReference type="RefSeq" id="WP_167384789.1">
    <property type="nucleotide sequence ID" value="NZ_FNSO01000004.1"/>
</dbReference>
<dbReference type="Proteomes" id="UP000199622">
    <property type="component" value="Unassembled WGS sequence"/>
</dbReference>
<evidence type="ECO:0000256" key="6">
    <source>
        <dbReference type="SAM" id="Phobius"/>
    </source>
</evidence>
<proteinExistence type="predicted"/>
<keyword evidence="2 6" id="KW-0812">Transmembrane</keyword>
<evidence type="ECO:0000313" key="8">
    <source>
        <dbReference type="EMBL" id="SED08569.1"/>
    </source>
</evidence>
<accession>A0A1H4XSE2</accession>
<keyword evidence="3 6" id="KW-1133">Transmembrane helix</keyword>
<dbReference type="GO" id="GO:0022857">
    <property type="term" value="F:transmembrane transporter activity"/>
    <property type="evidence" value="ECO:0007669"/>
    <property type="project" value="InterPro"/>
</dbReference>
<feature type="transmembrane region" description="Helical" evidence="6">
    <location>
        <begin position="155"/>
        <end position="177"/>
    </location>
</feature>
<keyword evidence="4 6" id="KW-0472">Membrane</keyword>
<feature type="transmembrane region" description="Helical" evidence="6">
    <location>
        <begin position="128"/>
        <end position="149"/>
    </location>
</feature>
<name>A0A1H4XSE2_9PSEU</name>
<dbReference type="GO" id="GO:0005886">
    <property type="term" value="C:plasma membrane"/>
    <property type="evidence" value="ECO:0007669"/>
    <property type="project" value="UniProtKB-SubCell"/>
</dbReference>
<dbReference type="InterPro" id="IPR011701">
    <property type="entry name" value="MFS"/>
</dbReference>
<keyword evidence="9" id="KW-1185">Reference proteome</keyword>
<feature type="transmembrane region" description="Helical" evidence="6">
    <location>
        <begin position="304"/>
        <end position="327"/>
    </location>
</feature>
<evidence type="ECO:0000256" key="2">
    <source>
        <dbReference type="ARBA" id="ARBA00022692"/>
    </source>
</evidence>
<feature type="transmembrane region" description="Helical" evidence="6">
    <location>
        <begin position="94"/>
        <end position="116"/>
    </location>
</feature>
<evidence type="ECO:0000256" key="1">
    <source>
        <dbReference type="ARBA" id="ARBA00004651"/>
    </source>
</evidence>
<feature type="region of interest" description="Disordered" evidence="5">
    <location>
        <begin position="178"/>
        <end position="300"/>
    </location>
</feature>
<dbReference type="PANTHER" id="PTHR23507:SF1">
    <property type="entry name" value="FI18259P1-RELATED"/>
    <property type="match status" value="1"/>
</dbReference>
<evidence type="ECO:0000256" key="5">
    <source>
        <dbReference type="SAM" id="MobiDB-lite"/>
    </source>
</evidence>
<dbReference type="AlphaFoldDB" id="A0A1H4XSE2"/>
<dbReference type="InterPro" id="IPR036259">
    <property type="entry name" value="MFS_trans_sf"/>
</dbReference>
<feature type="transmembrane region" description="Helical" evidence="6">
    <location>
        <begin position="34"/>
        <end position="54"/>
    </location>
</feature>
<dbReference type="CDD" id="cd06174">
    <property type="entry name" value="MFS"/>
    <property type="match status" value="1"/>
</dbReference>
<feature type="transmembrane region" description="Helical" evidence="6">
    <location>
        <begin position="66"/>
        <end position="88"/>
    </location>
</feature>
<sequence length="501" mass="48116">MPPATTIAAGVAAAAALGKVAPVSDAVRGAFGLSATWLGLVISTITFVAALFALPAGEWLRPRAVGGWVAAGLAVLAVAGGLMVAVAPATGVLVGLRVAEGAGYLLVMVGAPVVLASQVSPRRLAPALAVWGACVPAGLALSAVAGGVLGSAWGWRGWFLLLAVVCAVLAVVAGAAAGTSRTSPPSPPGLPGRGVTDGAVSPDPPGRGVADGPPKAPGGRVAAAPSLSPLGRGVADGAPSAPGGRVAAAPSLSPPGRGVADGSLPPSSPGRRVTAGLPSPPRDRGSAGSPPPSPPGRRVTAGPLLLGAGFALTALISVAVLSLFPLYLSSRFSLPPGTAGALTSAVAVASVPGSLLAGALLRRGATPRAVGAAALSCPVFAGLVFGGALPPGGAVALAVLLLFAAGIGVGAAYGALPSVVVRADALPAANGVLVQLGSAGTLLAPPLFAAVTGLAQWERAAFLVLPAAVAGFALLARATARRPRGAGHPEHAEITEEKGNR</sequence>
<dbReference type="STRING" id="208445.SAMN04489727_6343"/>
<feature type="transmembrane region" description="Helical" evidence="6">
    <location>
        <begin position="460"/>
        <end position="480"/>
    </location>
</feature>
<feature type="domain" description="Major facilitator superfamily (MFS) profile" evidence="7">
    <location>
        <begin position="1"/>
        <end position="484"/>
    </location>
</feature>
<dbReference type="EMBL" id="FNSO01000004">
    <property type="protein sequence ID" value="SED08569.1"/>
    <property type="molecule type" value="Genomic_DNA"/>
</dbReference>
<feature type="transmembrane region" description="Helical" evidence="6">
    <location>
        <begin position="368"/>
        <end position="389"/>
    </location>
</feature>
<dbReference type="Pfam" id="PF07690">
    <property type="entry name" value="MFS_1"/>
    <property type="match status" value="1"/>
</dbReference>
<feature type="transmembrane region" description="Helical" evidence="6">
    <location>
        <begin position="428"/>
        <end position="448"/>
    </location>
</feature>
<feature type="transmembrane region" description="Helical" evidence="6">
    <location>
        <begin position="339"/>
        <end position="361"/>
    </location>
</feature>
<feature type="transmembrane region" description="Helical" evidence="6">
    <location>
        <begin position="395"/>
        <end position="416"/>
    </location>
</feature>
<evidence type="ECO:0000313" key="9">
    <source>
        <dbReference type="Proteomes" id="UP000199622"/>
    </source>
</evidence>
<evidence type="ECO:0000259" key="7">
    <source>
        <dbReference type="PROSITE" id="PS50850"/>
    </source>
</evidence>
<dbReference type="PROSITE" id="PS50850">
    <property type="entry name" value="MFS"/>
    <property type="match status" value="1"/>
</dbReference>
<organism evidence="8 9">
    <name type="scientific">Amycolatopsis tolypomycina</name>
    <dbReference type="NCBI Taxonomy" id="208445"/>
    <lineage>
        <taxon>Bacteria</taxon>
        <taxon>Bacillati</taxon>
        <taxon>Actinomycetota</taxon>
        <taxon>Actinomycetes</taxon>
        <taxon>Pseudonocardiales</taxon>
        <taxon>Pseudonocardiaceae</taxon>
        <taxon>Amycolatopsis</taxon>
    </lineage>
</organism>
<dbReference type="SUPFAM" id="SSF103473">
    <property type="entry name" value="MFS general substrate transporter"/>
    <property type="match status" value="1"/>
</dbReference>
<protein>
    <submittedName>
        <fullName evidence="8">Major Facilitator Superfamily protein</fullName>
    </submittedName>
</protein>
<dbReference type="PANTHER" id="PTHR23507">
    <property type="entry name" value="ZGC:174356"/>
    <property type="match status" value="1"/>
</dbReference>
<gene>
    <name evidence="8" type="ORF">SAMN04489727_6343</name>
</gene>
<comment type="subcellular location">
    <subcellularLocation>
        <location evidence="1">Cell membrane</location>
        <topology evidence="1">Multi-pass membrane protein</topology>
    </subcellularLocation>
</comment>
<reference evidence="9" key="1">
    <citation type="submission" date="2016-10" db="EMBL/GenBank/DDBJ databases">
        <authorList>
            <person name="Varghese N."/>
            <person name="Submissions S."/>
        </authorList>
    </citation>
    <scope>NUCLEOTIDE SEQUENCE [LARGE SCALE GENOMIC DNA]</scope>
    <source>
        <strain evidence="9">DSM 44544</strain>
    </source>
</reference>
<dbReference type="Gene3D" id="1.20.1250.20">
    <property type="entry name" value="MFS general substrate transporter like domains"/>
    <property type="match status" value="2"/>
</dbReference>
<dbReference type="InterPro" id="IPR020846">
    <property type="entry name" value="MFS_dom"/>
</dbReference>